<evidence type="ECO:0000256" key="1">
    <source>
        <dbReference type="ARBA" id="ARBA00022527"/>
    </source>
</evidence>
<dbReference type="CDD" id="cd16936">
    <property type="entry name" value="HATPase_RsbW-like"/>
    <property type="match status" value="1"/>
</dbReference>
<protein>
    <recommendedName>
        <fullName evidence="3">Histidine kinase/HSP90-like ATPase domain-containing protein</fullName>
    </recommendedName>
</protein>
<dbReference type="Pfam" id="PF13581">
    <property type="entry name" value="HATPase_c_2"/>
    <property type="match status" value="1"/>
</dbReference>
<dbReference type="PANTHER" id="PTHR35526:SF3">
    <property type="entry name" value="ANTI-SIGMA-F FACTOR RSBW"/>
    <property type="match status" value="1"/>
</dbReference>
<evidence type="ECO:0000256" key="2">
    <source>
        <dbReference type="SAM" id="MobiDB-lite"/>
    </source>
</evidence>
<dbReference type="SUPFAM" id="SSF81296">
    <property type="entry name" value="E set domains"/>
    <property type="match status" value="1"/>
</dbReference>
<dbReference type="Gene3D" id="3.30.565.10">
    <property type="entry name" value="Histidine kinase-like ATPase, C-terminal domain"/>
    <property type="match status" value="1"/>
</dbReference>
<evidence type="ECO:0000313" key="4">
    <source>
        <dbReference type="EMBL" id="GAA0271892.1"/>
    </source>
</evidence>
<dbReference type="InterPro" id="IPR050267">
    <property type="entry name" value="Anti-sigma-factor_SerPK"/>
</dbReference>
<dbReference type="InterPro" id="IPR003594">
    <property type="entry name" value="HATPase_dom"/>
</dbReference>
<keyword evidence="1" id="KW-0418">Kinase</keyword>
<name>A0ABN0V2M3_9ACTN</name>
<dbReference type="Proteomes" id="UP001501867">
    <property type="component" value="Unassembled WGS sequence"/>
</dbReference>
<sequence>MSCGQAREAARRILAGHDLSEVLVSDVLVVVSELVSNALRHAGGLTGLRVTVRDGQVIIEVSDRSTRQPRARPPSPHAPGGFGWRVAKTLAPTTFVRFHNGGKTIIATLPRPGRPRMAGCLPARLIRSTPLLERTLRKTHTEVTFILPADNPPGPVSVVGDFNDWQPGTHNLTPRKDGKRAATVQLPGGSTYTFRCLGAGDYWFNDETAGDHDSHNSRLHT</sequence>
<keyword evidence="1" id="KW-0808">Transferase</keyword>
<dbReference type="Gene3D" id="2.60.40.10">
    <property type="entry name" value="Immunoglobulins"/>
    <property type="match status" value="1"/>
</dbReference>
<dbReference type="PANTHER" id="PTHR35526">
    <property type="entry name" value="ANTI-SIGMA-F FACTOR RSBW-RELATED"/>
    <property type="match status" value="1"/>
</dbReference>
<dbReference type="InterPro" id="IPR036890">
    <property type="entry name" value="HATPase_C_sf"/>
</dbReference>
<keyword evidence="5" id="KW-1185">Reference proteome</keyword>
<proteinExistence type="predicted"/>
<feature type="region of interest" description="Disordered" evidence="2">
    <location>
        <begin position="62"/>
        <end position="81"/>
    </location>
</feature>
<dbReference type="CDD" id="cd07184">
    <property type="entry name" value="E_set_Isoamylase_like_N"/>
    <property type="match status" value="1"/>
</dbReference>
<dbReference type="RefSeq" id="WP_344152049.1">
    <property type="nucleotide sequence ID" value="NZ_BAAABV010000005.1"/>
</dbReference>
<dbReference type="SUPFAM" id="SSF55874">
    <property type="entry name" value="ATPase domain of HSP90 chaperone/DNA topoisomerase II/histidine kinase"/>
    <property type="match status" value="1"/>
</dbReference>
<feature type="domain" description="Histidine kinase/HSP90-like ATPase" evidence="3">
    <location>
        <begin position="5"/>
        <end position="108"/>
    </location>
</feature>
<evidence type="ECO:0000259" key="3">
    <source>
        <dbReference type="Pfam" id="PF13581"/>
    </source>
</evidence>
<gene>
    <name evidence="4" type="ORF">GCM10010302_06880</name>
</gene>
<dbReference type="EMBL" id="BAAABV010000005">
    <property type="protein sequence ID" value="GAA0271892.1"/>
    <property type="molecule type" value="Genomic_DNA"/>
</dbReference>
<comment type="caution">
    <text evidence="4">The sequence shown here is derived from an EMBL/GenBank/DDBJ whole genome shotgun (WGS) entry which is preliminary data.</text>
</comment>
<accession>A0ABN0V2M3</accession>
<dbReference type="InterPro" id="IPR013783">
    <property type="entry name" value="Ig-like_fold"/>
</dbReference>
<dbReference type="InterPro" id="IPR014756">
    <property type="entry name" value="Ig_E-set"/>
</dbReference>
<organism evidence="4 5">
    <name type="scientific">Streptomyces polychromogenes</name>
    <dbReference type="NCBI Taxonomy" id="67342"/>
    <lineage>
        <taxon>Bacteria</taxon>
        <taxon>Bacillati</taxon>
        <taxon>Actinomycetota</taxon>
        <taxon>Actinomycetes</taxon>
        <taxon>Kitasatosporales</taxon>
        <taxon>Streptomycetaceae</taxon>
        <taxon>Streptomyces</taxon>
    </lineage>
</organism>
<keyword evidence="1" id="KW-0723">Serine/threonine-protein kinase</keyword>
<reference evidence="4 5" key="1">
    <citation type="journal article" date="2019" name="Int. J. Syst. Evol. Microbiol.">
        <title>The Global Catalogue of Microorganisms (GCM) 10K type strain sequencing project: providing services to taxonomists for standard genome sequencing and annotation.</title>
        <authorList>
            <consortium name="The Broad Institute Genomics Platform"/>
            <consortium name="The Broad Institute Genome Sequencing Center for Infectious Disease"/>
            <person name="Wu L."/>
            <person name="Ma J."/>
        </authorList>
    </citation>
    <scope>NUCLEOTIDE SEQUENCE [LARGE SCALE GENOMIC DNA]</scope>
    <source>
        <strain evidence="4 5">JCM 4505</strain>
    </source>
</reference>
<evidence type="ECO:0000313" key="5">
    <source>
        <dbReference type="Proteomes" id="UP001501867"/>
    </source>
</evidence>